<evidence type="ECO:0000313" key="2">
    <source>
        <dbReference type="EMBL" id="BAC79813.1"/>
    </source>
</evidence>
<sequence length="80" mass="8031">MAGRRCGRAGGRHGTAGRRRYETAKTAGARSQVAEEPMGVGVKNTTGLATEVSRRMGTGVGGSARGHTEDAGARAMGGSA</sequence>
<dbReference type="EMBL" id="AP004276">
    <property type="protein sequence ID" value="BAC79813.1"/>
    <property type="molecule type" value="Genomic_DNA"/>
</dbReference>
<dbReference type="EMBL" id="AP004182">
    <property type="protein sequence ID" value="BAD30482.1"/>
    <property type="molecule type" value="Genomic_DNA"/>
</dbReference>
<organism evidence="2 4">
    <name type="scientific">Oryza sativa subsp. japonica</name>
    <name type="common">Rice</name>
    <dbReference type="NCBI Taxonomy" id="39947"/>
    <lineage>
        <taxon>Eukaryota</taxon>
        <taxon>Viridiplantae</taxon>
        <taxon>Streptophyta</taxon>
        <taxon>Embryophyta</taxon>
        <taxon>Tracheophyta</taxon>
        <taxon>Spermatophyta</taxon>
        <taxon>Magnoliopsida</taxon>
        <taxon>Liliopsida</taxon>
        <taxon>Poales</taxon>
        <taxon>Poaceae</taxon>
        <taxon>BOP clade</taxon>
        <taxon>Oryzoideae</taxon>
        <taxon>Oryzeae</taxon>
        <taxon>Oryzinae</taxon>
        <taxon>Oryza</taxon>
        <taxon>Oryza sativa</taxon>
    </lineage>
</organism>
<name>Q7XIA5_ORYSJ</name>
<protein>
    <submittedName>
        <fullName evidence="2">Uncharacterized protein</fullName>
    </submittedName>
</protein>
<reference evidence="4" key="3">
    <citation type="journal article" date="2005" name="Nature">
        <title>The map-based sequence of the rice genome.</title>
        <authorList>
            <consortium name="International rice genome sequencing project (IRGSP)"/>
            <person name="Matsumoto T."/>
            <person name="Wu J."/>
            <person name="Kanamori H."/>
            <person name="Katayose Y."/>
            <person name="Fujisawa M."/>
            <person name="Namiki N."/>
            <person name="Mizuno H."/>
            <person name="Yamamoto K."/>
            <person name="Antonio B.A."/>
            <person name="Baba T."/>
            <person name="Sakata K."/>
            <person name="Nagamura Y."/>
            <person name="Aoki H."/>
            <person name="Arikawa K."/>
            <person name="Arita K."/>
            <person name="Bito T."/>
            <person name="Chiden Y."/>
            <person name="Fujitsuka N."/>
            <person name="Fukunaka R."/>
            <person name="Hamada M."/>
            <person name="Harada C."/>
            <person name="Hayashi A."/>
            <person name="Hijishita S."/>
            <person name="Honda M."/>
            <person name="Hosokawa S."/>
            <person name="Ichikawa Y."/>
            <person name="Idonuma A."/>
            <person name="Iijima M."/>
            <person name="Ikeda M."/>
            <person name="Ikeno M."/>
            <person name="Ito K."/>
            <person name="Ito S."/>
            <person name="Ito T."/>
            <person name="Ito Y."/>
            <person name="Ito Y."/>
            <person name="Iwabuchi A."/>
            <person name="Kamiya K."/>
            <person name="Karasawa W."/>
            <person name="Kurita K."/>
            <person name="Katagiri S."/>
            <person name="Kikuta A."/>
            <person name="Kobayashi H."/>
            <person name="Kobayashi N."/>
            <person name="Machita K."/>
            <person name="Maehara T."/>
            <person name="Masukawa M."/>
            <person name="Mizubayashi T."/>
            <person name="Mukai Y."/>
            <person name="Nagasaki H."/>
            <person name="Nagata Y."/>
            <person name="Naito S."/>
            <person name="Nakashima M."/>
            <person name="Nakama Y."/>
            <person name="Nakamichi Y."/>
            <person name="Nakamura M."/>
            <person name="Meguro A."/>
            <person name="Negishi M."/>
            <person name="Ohta I."/>
            <person name="Ohta T."/>
            <person name="Okamoto M."/>
            <person name="Ono N."/>
            <person name="Saji S."/>
            <person name="Sakaguchi M."/>
            <person name="Sakai K."/>
            <person name="Shibata M."/>
            <person name="Shimokawa T."/>
            <person name="Song J."/>
            <person name="Takazaki Y."/>
            <person name="Terasawa K."/>
            <person name="Tsugane M."/>
            <person name="Tsuji K."/>
            <person name="Ueda S."/>
            <person name="Waki K."/>
            <person name="Yamagata H."/>
            <person name="Yamamoto M."/>
            <person name="Yamamoto S."/>
            <person name="Yamane H."/>
            <person name="Yoshiki S."/>
            <person name="Yoshihara R."/>
            <person name="Yukawa K."/>
            <person name="Zhong H."/>
            <person name="Yano M."/>
            <person name="Yuan Q."/>
            <person name="Ouyang S."/>
            <person name="Liu J."/>
            <person name="Jones K.M."/>
            <person name="Gansberger K."/>
            <person name="Moffat K."/>
            <person name="Hill J."/>
            <person name="Bera J."/>
            <person name="Fadrosh D."/>
            <person name="Jin S."/>
            <person name="Johri S."/>
            <person name="Kim M."/>
            <person name="Overton L."/>
            <person name="Reardon M."/>
            <person name="Tsitrin T."/>
            <person name="Vuong H."/>
            <person name="Weaver B."/>
            <person name="Ciecko A."/>
            <person name="Tallon L."/>
            <person name="Jackson J."/>
            <person name="Pai G."/>
            <person name="Aken S.V."/>
            <person name="Utterback T."/>
            <person name="Reidmuller S."/>
            <person name="Feldblyum T."/>
            <person name="Hsiao J."/>
            <person name="Zismann V."/>
            <person name="Iobst S."/>
            <person name="de Vazeille A.R."/>
            <person name="Buell C.R."/>
            <person name="Ying K."/>
            <person name="Li Y."/>
            <person name="Lu T."/>
            <person name="Huang Y."/>
            <person name="Zhao Q."/>
            <person name="Feng Q."/>
            <person name="Zhang L."/>
            <person name="Zhu J."/>
            <person name="Weng Q."/>
            <person name="Mu J."/>
            <person name="Lu Y."/>
            <person name="Fan D."/>
            <person name="Liu Y."/>
            <person name="Guan J."/>
            <person name="Zhang Y."/>
            <person name="Yu S."/>
            <person name="Liu X."/>
            <person name="Zhang Y."/>
            <person name="Hong G."/>
            <person name="Han B."/>
            <person name="Choisne N."/>
            <person name="Demange N."/>
            <person name="Orjeda G."/>
            <person name="Samain S."/>
            <person name="Cattolico L."/>
            <person name="Pelletier E."/>
            <person name="Couloux A."/>
            <person name="Segurens B."/>
            <person name="Wincker P."/>
            <person name="D'Hont A."/>
            <person name="Scarpelli C."/>
            <person name="Weissenbach J."/>
            <person name="Salanoubat M."/>
            <person name="Quetier F."/>
            <person name="Yu Y."/>
            <person name="Kim H.R."/>
            <person name="Rambo T."/>
            <person name="Currie J."/>
            <person name="Collura K."/>
            <person name="Luo M."/>
            <person name="Yang T."/>
            <person name="Ammiraju J.S.S."/>
            <person name="Engler F."/>
            <person name="Soderlund C."/>
            <person name="Wing R.A."/>
            <person name="Palmer L.E."/>
            <person name="de la Bastide M."/>
            <person name="Spiegel L."/>
            <person name="Nascimento L."/>
            <person name="Zutavern T."/>
            <person name="O'Shaughnessy A."/>
            <person name="Dike S."/>
            <person name="Dedhia N."/>
            <person name="Preston R."/>
            <person name="Balija V."/>
            <person name="McCombie W.R."/>
            <person name="Chow T."/>
            <person name="Chen H."/>
            <person name="Chung M."/>
            <person name="Chen C."/>
            <person name="Shaw J."/>
            <person name="Wu H."/>
            <person name="Hsiao K."/>
            <person name="Chao Y."/>
            <person name="Chu M."/>
            <person name="Cheng C."/>
            <person name="Hour A."/>
            <person name="Lee P."/>
            <person name="Lin S."/>
            <person name="Lin Y."/>
            <person name="Liou J."/>
            <person name="Liu S."/>
            <person name="Hsing Y."/>
            <person name="Raghuvanshi S."/>
            <person name="Mohanty A."/>
            <person name="Bharti A.K."/>
            <person name="Gaur A."/>
            <person name="Gupta V."/>
            <person name="Kumar D."/>
            <person name="Ravi V."/>
            <person name="Vij S."/>
            <person name="Kapur A."/>
            <person name="Khurana P."/>
            <person name="Khurana P."/>
            <person name="Khurana J.P."/>
            <person name="Tyagi A.K."/>
            <person name="Gaikwad K."/>
            <person name="Singh A."/>
            <person name="Dalal V."/>
            <person name="Srivastava S."/>
            <person name="Dixit A."/>
            <person name="Pal A.K."/>
            <person name="Ghazi I.A."/>
            <person name="Yadav M."/>
            <person name="Pandit A."/>
            <person name="Bhargava A."/>
            <person name="Sureshbabu K."/>
            <person name="Batra K."/>
            <person name="Sharma T.R."/>
            <person name="Mohapatra T."/>
            <person name="Singh N.K."/>
            <person name="Messing J."/>
            <person name="Nelson A.B."/>
            <person name="Fuks G."/>
            <person name="Kavchok S."/>
            <person name="Keizer G."/>
            <person name="Linton E."/>
            <person name="Llaca V."/>
            <person name="Song R."/>
            <person name="Tanyolac B."/>
            <person name="Young S."/>
            <person name="Ho-Il K."/>
            <person name="Hahn J.H."/>
            <person name="Sangsakoo G."/>
            <person name="Vanavichit A."/>
            <person name="de Mattos Luiz.A.T."/>
            <person name="Zimmer P.D."/>
            <person name="Malone G."/>
            <person name="Dellagostin O."/>
            <person name="de Oliveira A.C."/>
            <person name="Bevan M."/>
            <person name="Bancroft I."/>
            <person name="Minx P."/>
            <person name="Cordum H."/>
            <person name="Wilson R."/>
            <person name="Cheng Z."/>
            <person name="Jin W."/>
            <person name="Jiang J."/>
            <person name="Leong S.A."/>
            <person name="Iwama H."/>
            <person name="Gojobori T."/>
            <person name="Itoh T."/>
            <person name="Niimura Y."/>
            <person name="Fujii Y."/>
            <person name="Habara T."/>
            <person name="Sakai H."/>
            <person name="Sato Y."/>
            <person name="Wilson G."/>
            <person name="Kumar K."/>
            <person name="McCouch S."/>
            <person name="Juretic N."/>
            <person name="Hoen D."/>
            <person name="Wright S."/>
            <person name="Bruskiewich R."/>
            <person name="Bureau T."/>
            <person name="Miyao A."/>
            <person name="Hirochika H."/>
            <person name="Nishikawa T."/>
            <person name="Kadowaki K."/>
            <person name="Sugiura M."/>
            <person name="Burr B."/>
            <person name="Sasaki T."/>
        </authorList>
    </citation>
    <scope>NUCLEOTIDE SEQUENCE [LARGE SCALE GENOMIC DNA]</scope>
    <source>
        <strain evidence="4">cv. Nipponbare</strain>
    </source>
</reference>
<evidence type="ECO:0000313" key="4">
    <source>
        <dbReference type="Proteomes" id="UP000000763"/>
    </source>
</evidence>
<reference evidence="4" key="4">
    <citation type="journal article" date="2008" name="Nucleic Acids Res.">
        <title>The rice annotation project database (RAP-DB): 2008 update.</title>
        <authorList>
            <consortium name="The rice annotation project (RAP)"/>
        </authorList>
    </citation>
    <scope>GENOME REANNOTATION</scope>
    <source>
        <strain evidence="4">cv. Nipponbare</strain>
    </source>
</reference>
<proteinExistence type="predicted"/>
<dbReference type="Proteomes" id="UP000000763">
    <property type="component" value="Chromosome 7"/>
</dbReference>
<gene>
    <name evidence="3" type="primary">OJ1199_H01.127</name>
    <name evidence="2" type="ORF">P0453G03.10</name>
</gene>
<evidence type="ECO:0000256" key="1">
    <source>
        <dbReference type="SAM" id="MobiDB-lite"/>
    </source>
</evidence>
<reference evidence="2" key="2">
    <citation type="submission" date="2001-10" db="EMBL/GenBank/DDBJ databases">
        <title>Oryza sativa nipponbare(GA3) genomic DNA, chromosome 7, PAC clone:P0453G03.</title>
        <authorList>
            <person name="Sasaki T."/>
            <person name="Matsumoto T."/>
            <person name="Yamamoto K."/>
        </authorList>
    </citation>
    <scope>NUCLEOTIDE SEQUENCE</scope>
</reference>
<reference evidence="3" key="1">
    <citation type="submission" date="2001-09" db="EMBL/GenBank/DDBJ databases">
        <title>Oryza sativa nipponbare(GA3) genomic DNA, chromosome 7, BAC clone:OJ1199_H01.</title>
        <authorList>
            <person name="Sasaki T."/>
            <person name="Matsumoto T."/>
            <person name="Yamamoto K."/>
        </authorList>
    </citation>
    <scope>NUCLEOTIDE SEQUENCE</scope>
</reference>
<feature type="region of interest" description="Disordered" evidence="1">
    <location>
        <begin position="1"/>
        <end position="80"/>
    </location>
</feature>
<evidence type="ECO:0000313" key="3">
    <source>
        <dbReference type="EMBL" id="BAD30482.1"/>
    </source>
</evidence>
<accession>Q7XIA5</accession>
<feature type="compositionally biased region" description="Basic residues" evidence="1">
    <location>
        <begin position="1"/>
        <end position="18"/>
    </location>
</feature>
<dbReference type="AlphaFoldDB" id="Q7XIA5"/>